<dbReference type="OrthoDB" id="5426696at2759"/>
<dbReference type="EMBL" id="KI966450">
    <property type="protein sequence ID" value="EWC43832.1"/>
    <property type="molecule type" value="Genomic_DNA"/>
</dbReference>
<evidence type="ECO:0000313" key="3">
    <source>
        <dbReference type="Proteomes" id="UP000024837"/>
    </source>
</evidence>
<feature type="compositionally biased region" description="Basic and acidic residues" evidence="1">
    <location>
        <begin position="38"/>
        <end position="49"/>
    </location>
</feature>
<reference evidence="2 3" key="1">
    <citation type="submission" date="2013-05" db="EMBL/GenBank/DDBJ databases">
        <title>Drechslerella stenobrocha genome reveals carnivorous origination and mechanical trapping mechanism of predatory fungi.</title>
        <authorList>
            <person name="Liu X."/>
            <person name="Zhang W."/>
            <person name="Liu K."/>
        </authorList>
    </citation>
    <scope>NUCLEOTIDE SEQUENCE [LARGE SCALE GENOMIC DNA]</scope>
    <source>
        <strain evidence="2 3">248</strain>
    </source>
</reference>
<dbReference type="AlphaFoldDB" id="W7HUV4"/>
<accession>W7HUV4</accession>
<keyword evidence="3" id="KW-1185">Reference proteome</keyword>
<dbReference type="HOGENOM" id="CLU_1170624_0_0_1"/>
<organism evidence="2 3">
    <name type="scientific">Drechslerella stenobrocha 248</name>
    <dbReference type="NCBI Taxonomy" id="1043628"/>
    <lineage>
        <taxon>Eukaryota</taxon>
        <taxon>Fungi</taxon>
        <taxon>Dikarya</taxon>
        <taxon>Ascomycota</taxon>
        <taxon>Pezizomycotina</taxon>
        <taxon>Orbiliomycetes</taxon>
        <taxon>Orbiliales</taxon>
        <taxon>Orbiliaceae</taxon>
        <taxon>Drechslerella</taxon>
    </lineage>
</organism>
<protein>
    <submittedName>
        <fullName evidence="2">Uncharacterized protein</fullName>
    </submittedName>
</protein>
<gene>
    <name evidence="2" type="ORF">DRE_07276</name>
</gene>
<feature type="region of interest" description="Disordered" evidence="1">
    <location>
        <begin position="146"/>
        <end position="178"/>
    </location>
</feature>
<sequence length="237" mass="25974">MFPRRPINTDKSSSSNATGSADPPLSTFKLRPFLLPRPDIDSIAPHDRLGGGMTGESNKPRQFLPFAPRPGDLRSYSAPRKEGERCAACGSNIVLNPLYKKDGTLNVVDAQPVQTETRLRGIDAQGNPRMQEMVWSCRINRHPYPYPHEVNRPNSRDGEHSTSTSASASAGAEKPPTRMSVAGVERYVNAIQGFYASGNAQKAKEAMREMVLMNEGKKPESFEWLEKNCGGGLQDSG</sequence>
<feature type="compositionally biased region" description="Low complexity" evidence="1">
    <location>
        <begin position="161"/>
        <end position="170"/>
    </location>
</feature>
<dbReference type="Proteomes" id="UP000024837">
    <property type="component" value="Unassembled WGS sequence"/>
</dbReference>
<evidence type="ECO:0000313" key="2">
    <source>
        <dbReference type="EMBL" id="EWC43832.1"/>
    </source>
</evidence>
<evidence type="ECO:0000256" key="1">
    <source>
        <dbReference type="SAM" id="MobiDB-lite"/>
    </source>
</evidence>
<proteinExistence type="predicted"/>
<feature type="compositionally biased region" description="Basic and acidic residues" evidence="1">
    <location>
        <begin position="149"/>
        <end position="160"/>
    </location>
</feature>
<name>W7HUV4_9PEZI</name>
<feature type="compositionally biased region" description="Polar residues" evidence="1">
    <location>
        <begin position="9"/>
        <end position="19"/>
    </location>
</feature>
<feature type="region of interest" description="Disordered" evidence="1">
    <location>
        <begin position="1"/>
        <end position="71"/>
    </location>
</feature>